<gene>
    <name evidence="1" type="ORF">PBF_19708</name>
</gene>
<accession>W7L1E9</accession>
<organism evidence="1 2">
    <name type="scientific">Cytobacillus firmus DS1</name>
    <dbReference type="NCBI Taxonomy" id="1307436"/>
    <lineage>
        <taxon>Bacteria</taxon>
        <taxon>Bacillati</taxon>
        <taxon>Bacillota</taxon>
        <taxon>Bacilli</taxon>
        <taxon>Bacillales</taxon>
        <taxon>Bacillaceae</taxon>
        <taxon>Cytobacillus</taxon>
    </lineage>
</organism>
<evidence type="ECO:0000313" key="2">
    <source>
        <dbReference type="Proteomes" id="UP000019270"/>
    </source>
</evidence>
<dbReference type="AlphaFoldDB" id="W7L1E9"/>
<evidence type="ECO:0000313" key="1">
    <source>
        <dbReference type="EMBL" id="EWG09356.1"/>
    </source>
</evidence>
<reference evidence="1 2" key="2">
    <citation type="journal article" date="2016" name="Sci. Rep.">
        <title>A novel serine protease, Sep1, from Bacillus firmus DS-1 has nematicidal activity and degrades multiple intestinal-associated nematode proteins.</title>
        <authorList>
            <person name="Geng C."/>
            <person name="Nie X."/>
            <person name="Tang Z."/>
            <person name="Zhang Y."/>
            <person name="Lin J."/>
            <person name="Sun M."/>
            <person name="Peng D."/>
        </authorList>
    </citation>
    <scope>NUCLEOTIDE SEQUENCE [LARGE SCALE GENOMIC DNA]</scope>
    <source>
        <strain evidence="1 2">DS1</strain>
    </source>
</reference>
<comment type="caution">
    <text evidence="1">The sequence shown here is derived from an EMBL/GenBank/DDBJ whole genome shotgun (WGS) entry which is preliminary data.</text>
</comment>
<dbReference type="Proteomes" id="UP000019270">
    <property type="component" value="Unassembled WGS sequence"/>
</dbReference>
<sequence length="432" mass="51047">MPIFCGYKLFPKQLKILDFLFRRRAATTEQITRGLGYRLNYNSKKGIYTNILELKNSELIDSDSIRGTNKHLHYLTEKGHELMDLYNGIAPGHKGEGYDNDLGDFPYDLYKYPLKQTEHFKLICDVYLEVKEANERILDKKKQTNIHSEDEAEIKPSTDEHTFLVKFRDNLYASQNFYLRTDKTKTKYSYKPDSEIKIGEYTYPVEIDRATERGQRFNLKFEGYRRYFDYLSEKELPLPKGIIFIAEEKLNNRMITKRWSSIANRFLAEIGEYSEQVNLYFTSINKLQELLIREFTFKHEERLLNEQVSKMYENGDYLLGEKVQRFQGAPQYPISVGERDDKENFNYFVRVEGFQTQGLITAIRFKEFYNKLNASKETDKSDLATPVFYYLFEPPQLSGLTIMKNQQQFFSRAIYFNLATGEYEKVNLANTC</sequence>
<dbReference type="eggNOG" id="ENOG5030D3Z">
    <property type="taxonomic scope" value="Bacteria"/>
</dbReference>
<dbReference type="EMBL" id="APVL01000018">
    <property type="protein sequence ID" value="EWG09356.1"/>
    <property type="molecule type" value="Genomic_DNA"/>
</dbReference>
<name>W7L1E9_CYTFI</name>
<reference evidence="2" key="1">
    <citation type="submission" date="2013-03" db="EMBL/GenBank/DDBJ databases">
        <title>Draft genome sequence of Bacillus firmus DS1.</title>
        <authorList>
            <person name="Peng D."/>
            <person name="Zhu L."/>
            <person name="Sun M."/>
        </authorList>
    </citation>
    <scope>NUCLEOTIDE SEQUENCE [LARGE SCALE GENOMIC DNA]</scope>
    <source>
        <strain evidence="2">DS1</strain>
    </source>
</reference>
<protein>
    <submittedName>
        <fullName evidence="1">Uncharacterized protein</fullName>
    </submittedName>
</protein>
<proteinExistence type="predicted"/>
<dbReference type="PATRIC" id="fig|1307436.3.peg.4215"/>